<evidence type="ECO:0000313" key="1">
    <source>
        <dbReference type="EMBL" id="KTB45678.1"/>
    </source>
</evidence>
<dbReference type="EMBL" id="LATX01000643">
    <property type="protein sequence ID" value="KTB45678.1"/>
    <property type="molecule type" value="Genomic_DNA"/>
</dbReference>
<gene>
    <name evidence="1" type="ORF">WG66_1745</name>
</gene>
<dbReference type="AlphaFoldDB" id="A0A0W0GAU1"/>
<evidence type="ECO:0000313" key="2">
    <source>
        <dbReference type="Proteomes" id="UP000054988"/>
    </source>
</evidence>
<proteinExistence type="predicted"/>
<protein>
    <submittedName>
        <fullName evidence="1">Uncharacterized protein</fullName>
    </submittedName>
</protein>
<reference evidence="1 2" key="1">
    <citation type="submission" date="2015-12" db="EMBL/GenBank/DDBJ databases">
        <title>Draft genome sequence of Moniliophthora roreri, the causal agent of frosty pod rot of cacao.</title>
        <authorList>
            <person name="Aime M.C."/>
            <person name="Diaz-Valderrama J.R."/>
            <person name="Kijpornyongpan T."/>
            <person name="Phillips-Mora W."/>
        </authorList>
    </citation>
    <scope>NUCLEOTIDE SEQUENCE [LARGE SCALE GENOMIC DNA]</scope>
    <source>
        <strain evidence="1 2">MCA 2952</strain>
    </source>
</reference>
<name>A0A0W0GAU1_MONRR</name>
<sequence length="61" mass="7163">MADLAQREKWNTLTDAAAKEVRNEKVLKILSKIERFDELRPTTLQPWLEDFENAIDMAQQC</sequence>
<comment type="caution">
    <text evidence="1">The sequence shown here is derived from an EMBL/GenBank/DDBJ whole genome shotgun (WGS) entry which is preliminary data.</text>
</comment>
<dbReference type="Proteomes" id="UP000054988">
    <property type="component" value="Unassembled WGS sequence"/>
</dbReference>
<accession>A0A0W0GAU1</accession>
<organism evidence="1 2">
    <name type="scientific">Moniliophthora roreri</name>
    <name type="common">Frosty pod rot fungus</name>
    <name type="synonym">Monilia roreri</name>
    <dbReference type="NCBI Taxonomy" id="221103"/>
    <lineage>
        <taxon>Eukaryota</taxon>
        <taxon>Fungi</taxon>
        <taxon>Dikarya</taxon>
        <taxon>Basidiomycota</taxon>
        <taxon>Agaricomycotina</taxon>
        <taxon>Agaricomycetes</taxon>
        <taxon>Agaricomycetidae</taxon>
        <taxon>Agaricales</taxon>
        <taxon>Marasmiineae</taxon>
        <taxon>Marasmiaceae</taxon>
        <taxon>Moniliophthora</taxon>
    </lineage>
</organism>